<evidence type="ECO:0000256" key="12">
    <source>
        <dbReference type="ARBA" id="ARBA00022963"/>
    </source>
</evidence>
<evidence type="ECO:0000313" key="26">
    <source>
        <dbReference type="WBParaSite" id="BXY_0419500.1"/>
    </source>
</evidence>
<evidence type="ECO:0000256" key="19">
    <source>
        <dbReference type="ARBA" id="ARBA00049495"/>
    </source>
</evidence>
<accession>A0A1I7RTY8</accession>
<evidence type="ECO:0000256" key="17">
    <source>
        <dbReference type="ARBA" id="ARBA00031557"/>
    </source>
</evidence>
<evidence type="ECO:0000256" key="7">
    <source>
        <dbReference type="ARBA" id="ARBA00022723"/>
    </source>
</evidence>
<keyword evidence="7" id="KW-0479">Metal-binding</keyword>
<dbReference type="UniPathway" id="UPA00945">
    <property type="reaction ID" value="UER00908"/>
</dbReference>
<dbReference type="InterPro" id="IPR011053">
    <property type="entry name" value="Single_hybrid_motif"/>
</dbReference>
<evidence type="ECO:0000256" key="11">
    <source>
        <dbReference type="ARBA" id="ARBA00022946"/>
    </source>
</evidence>
<dbReference type="Gene3D" id="3.40.50.20">
    <property type="match status" value="1"/>
</dbReference>
<comment type="function">
    <text evidence="20">This is one of the 2 subunits of the biotin-dependent propionyl-CoA carboxylase (PCC), a mitochondrial enzyme involved in the catabolism of odd chain fatty acids, branched-chain amino acids isoleucine, threonine, methionine, and valine and other metabolites. Propionyl-CoA carboxylase catalyzes the carboxylation of propionyl-CoA/propanoyl-CoA to D-methylmalonyl-CoA/(S)-methylmalonyl-CoA. Within the holoenzyme, the alpha subunit catalyzes the ATP-dependent carboxylation of the biotin carried by the biotin carboxyl carrier (BCC) domain, while the beta subunit then transfers the carboxyl group from carboxylated biotin to propionyl-CoA. Propionyl-CoA carboxylase also significantly acts on butyryl-CoA/butanoyl-CoA, which is converted to ethylmalonyl-CoA/(2S)-ethylmalonyl-CoA. Other alternative minor substrates include (2E)-butenoyl-CoA/crotonoyl-CoA.</text>
</comment>
<comment type="pathway">
    <text evidence="3">Metabolic intermediate metabolism; propanoyl-CoA degradation; succinyl-CoA from propanoyl-CoA: step 1/3.</text>
</comment>
<evidence type="ECO:0000256" key="10">
    <source>
        <dbReference type="ARBA" id="ARBA00022842"/>
    </source>
</evidence>
<evidence type="ECO:0000256" key="15">
    <source>
        <dbReference type="ARBA" id="ARBA00023211"/>
    </source>
</evidence>
<evidence type="ECO:0000259" key="24">
    <source>
        <dbReference type="PROSITE" id="PS50979"/>
    </source>
</evidence>
<proteinExistence type="predicted"/>
<comment type="subcellular location">
    <subcellularLocation>
        <location evidence="2">Mitochondrion matrix</location>
    </subcellularLocation>
</comment>
<dbReference type="FunFam" id="3.40.50.20:FF:000010">
    <property type="entry name" value="Propionyl-CoA carboxylase subunit alpha"/>
    <property type="match status" value="1"/>
</dbReference>
<dbReference type="Gene3D" id="3.30.700.30">
    <property type="match status" value="1"/>
</dbReference>
<keyword evidence="11" id="KW-0809">Transit peptide</keyword>
<dbReference type="PROSITE" id="PS00867">
    <property type="entry name" value="CPSASE_2"/>
    <property type="match status" value="1"/>
</dbReference>
<evidence type="ECO:0000256" key="6">
    <source>
        <dbReference type="ARBA" id="ARBA00022598"/>
    </source>
</evidence>
<comment type="catalytic activity">
    <reaction evidence="19">
        <text>propanoyl-CoA + hydrogencarbonate + ATP = (S)-methylmalonyl-CoA + ADP + phosphate + H(+)</text>
        <dbReference type="Rhea" id="RHEA:23720"/>
        <dbReference type="ChEBI" id="CHEBI:15378"/>
        <dbReference type="ChEBI" id="CHEBI:17544"/>
        <dbReference type="ChEBI" id="CHEBI:30616"/>
        <dbReference type="ChEBI" id="CHEBI:43474"/>
        <dbReference type="ChEBI" id="CHEBI:57327"/>
        <dbReference type="ChEBI" id="CHEBI:57392"/>
        <dbReference type="ChEBI" id="CHEBI:456216"/>
        <dbReference type="EC" id="6.4.1.3"/>
    </reaction>
    <physiologicalReaction direction="left-to-right" evidence="19">
        <dbReference type="Rhea" id="RHEA:23721"/>
    </physiologicalReaction>
</comment>
<evidence type="ECO:0000256" key="1">
    <source>
        <dbReference type="ARBA" id="ARBA00001953"/>
    </source>
</evidence>
<dbReference type="PANTHER" id="PTHR18866:SF33">
    <property type="entry name" value="METHYLCROTONOYL-COA CARBOXYLASE SUBUNIT ALPHA, MITOCHONDRIAL-RELATED"/>
    <property type="match status" value="1"/>
</dbReference>
<dbReference type="PROSITE" id="PS00188">
    <property type="entry name" value="BIOTIN"/>
    <property type="match status" value="1"/>
</dbReference>
<dbReference type="GO" id="GO:0004658">
    <property type="term" value="F:propionyl-CoA carboxylase activity"/>
    <property type="evidence" value="ECO:0007669"/>
    <property type="project" value="UniProtKB-EC"/>
</dbReference>
<dbReference type="FunFam" id="2.40.50.100:FF:000003">
    <property type="entry name" value="Acetyl-CoA carboxylase biotin carboxyl carrier protein"/>
    <property type="match status" value="1"/>
</dbReference>
<dbReference type="Proteomes" id="UP000095284">
    <property type="component" value="Unplaced"/>
</dbReference>
<dbReference type="Gene3D" id="2.40.50.100">
    <property type="match status" value="1"/>
</dbReference>
<feature type="domain" description="Biotin carboxylation" evidence="24">
    <location>
        <begin position="75"/>
        <end position="523"/>
    </location>
</feature>
<evidence type="ECO:0000313" key="25">
    <source>
        <dbReference type="Proteomes" id="UP000095284"/>
    </source>
</evidence>
<dbReference type="WBParaSite" id="BXY_0419500.1">
    <property type="protein sequence ID" value="BXY_0419500.1"/>
    <property type="gene ID" value="BXY_0419500"/>
</dbReference>
<dbReference type="InterPro" id="IPR011054">
    <property type="entry name" value="Rudment_hybrid_motif"/>
</dbReference>
<name>A0A1I7RTY8_BURXY</name>
<sequence length="751" mass="83545">MGPGTLLAASWKLDRVKLNRVKQKEIGQKAMLRHRLVRLRSAHFRLTRCYSAVPSVSNYPQDVYKLDPINPAEPKFEKILIANRGEIACRVIKTAKAMGIKTVAIHSDVDSHSLHVRSADEAICVGTANTADSYLRMDRILQAVKETGAQAVHPGYGFLSENTHFAAELTKAGVTFIGPNPKAIEEMGDKIRSKQIAGQARVNLIPGFDGVIKDEDDCVRKAKDIGYPVMIKASAGGGGKGMRIAWNEKEAREGFRLSKQEAASSFGDDRMLLEKFIDNPRHIELQVLCDKHGNGVYLNERECSVQRRNQKVIEEAPSSFLDEETRRKMGEQAIQLAHAVGYDSAGTVEFLVDSQRNFYFLEMNTRLQVEHPITEQITGVDLVQQMLRVAYGHKLNFAQNDVGINGWAFESRVYAEDPYKEFGLPSIGRLSKYVEPKHKVQGIRCDSGITEGSEISIYYDPLICKLVSHGANRDQALDRMAAALDNYVIRGVHNNISLLRDIVDERNFRSGDITTKYLYDTYPNGFQGIRLNEVEKKALVAVASALSAKRTIRARQFLNNSELGTTLTEPYDTSYDLLVSWTDKHSGETVRFNTSTNFDENRNISVKWDDGKVSNVEGHFTPADLVVEVQIDGQKRTIQIAGAQPGQLTLIYKGTTFDVKIYPQSVSGLLKYMKEKPKLDLSSVILAPMPGAVKAVHVEVGQEVNEGQELCVIEAMKMQNGLHAGKSGKVKTVNVKEGQTVDEGEVLVELE</sequence>
<dbReference type="Pfam" id="PF00289">
    <property type="entry name" value="Biotin_carb_N"/>
    <property type="match status" value="1"/>
</dbReference>
<dbReference type="InterPro" id="IPR016185">
    <property type="entry name" value="PreATP-grasp_dom_sf"/>
</dbReference>
<dbReference type="InterPro" id="IPR005479">
    <property type="entry name" value="CPAse_ATP-bd"/>
</dbReference>
<evidence type="ECO:0000256" key="16">
    <source>
        <dbReference type="ARBA" id="ARBA00023267"/>
    </source>
</evidence>
<dbReference type="Gene3D" id="3.30.470.20">
    <property type="entry name" value="ATP-grasp fold, B domain"/>
    <property type="match status" value="1"/>
</dbReference>
<dbReference type="InterPro" id="IPR005481">
    <property type="entry name" value="BC-like_N"/>
</dbReference>
<evidence type="ECO:0000256" key="14">
    <source>
        <dbReference type="ARBA" id="ARBA00023128"/>
    </source>
</evidence>
<evidence type="ECO:0000256" key="2">
    <source>
        <dbReference type="ARBA" id="ARBA00004305"/>
    </source>
</evidence>
<dbReference type="NCBIfam" id="NF006367">
    <property type="entry name" value="PRK08591.1"/>
    <property type="match status" value="1"/>
</dbReference>
<feature type="domain" description="Lipoyl-binding" evidence="22">
    <location>
        <begin position="676"/>
        <end position="751"/>
    </location>
</feature>
<evidence type="ECO:0000256" key="13">
    <source>
        <dbReference type="ARBA" id="ARBA00023098"/>
    </source>
</evidence>
<keyword evidence="6" id="KW-0436">Ligase</keyword>
<evidence type="ECO:0000256" key="18">
    <source>
        <dbReference type="ARBA" id="ARBA00048208"/>
    </source>
</evidence>
<comment type="catalytic activity">
    <reaction evidence="18">
        <text>butanoyl-CoA + hydrogencarbonate + ATP = (2S)-ethylmalonyl-CoA + ADP + phosphate + H(+)</text>
        <dbReference type="Rhea" id="RHEA:59520"/>
        <dbReference type="ChEBI" id="CHEBI:15378"/>
        <dbReference type="ChEBI" id="CHEBI:17544"/>
        <dbReference type="ChEBI" id="CHEBI:30616"/>
        <dbReference type="ChEBI" id="CHEBI:43474"/>
        <dbReference type="ChEBI" id="CHEBI:57371"/>
        <dbReference type="ChEBI" id="CHEBI:60909"/>
        <dbReference type="ChEBI" id="CHEBI:456216"/>
    </reaction>
    <physiologicalReaction direction="left-to-right" evidence="18">
        <dbReference type="Rhea" id="RHEA:59521"/>
    </physiologicalReaction>
</comment>
<dbReference type="FunFam" id="3.30.1490.20:FF:000003">
    <property type="entry name" value="acetyl-CoA carboxylase isoform X1"/>
    <property type="match status" value="1"/>
</dbReference>
<dbReference type="SUPFAM" id="SSF56059">
    <property type="entry name" value="Glutathione synthetase ATP-binding domain-like"/>
    <property type="match status" value="1"/>
</dbReference>
<dbReference type="PROSITE" id="PS00866">
    <property type="entry name" value="CPSASE_1"/>
    <property type="match status" value="1"/>
</dbReference>
<evidence type="ECO:0000256" key="3">
    <source>
        <dbReference type="ARBA" id="ARBA00005060"/>
    </source>
</evidence>
<keyword evidence="12" id="KW-0442">Lipid degradation</keyword>
<dbReference type="EC" id="6.4.1.3" evidence="4"/>
<dbReference type="InterPro" id="IPR000089">
    <property type="entry name" value="Biotin_lipoyl"/>
</dbReference>
<dbReference type="InterPro" id="IPR050856">
    <property type="entry name" value="Biotin_carboxylase_complex"/>
</dbReference>
<keyword evidence="15" id="KW-0464">Manganese</keyword>
<keyword evidence="14" id="KW-0496">Mitochondrion</keyword>
<evidence type="ECO:0000256" key="9">
    <source>
        <dbReference type="ARBA" id="ARBA00022840"/>
    </source>
</evidence>
<evidence type="ECO:0000256" key="4">
    <source>
        <dbReference type="ARBA" id="ARBA00013050"/>
    </source>
</evidence>
<dbReference type="AlphaFoldDB" id="A0A1I7RTY8"/>
<reference evidence="26" key="1">
    <citation type="submission" date="2016-11" db="UniProtKB">
        <authorList>
            <consortium name="WormBaseParasite"/>
        </authorList>
    </citation>
    <scope>IDENTIFICATION</scope>
</reference>
<evidence type="ECO:0000256" key="5">
    <source>
        <dbReference type="ARBA" id="ARBA00018058"/>
    </source>
</evidence>
<dbReference type="FunFam" id="3.30.470.20:FF:000028">
    <property type="entry name" value="Methylcrotonoyl-CoA carboxylase subunit alpha, mitochondrial"/>
    <property type="match status" value="1"/>
</dbReference>
<evidence type="ECO:0000256" key="21">
    <source>
        <dbReference type="PROSITE-ProRule" id="PRU00409"/>
    </source>
</evidence>
<dbReference type="GO" id="GO:0016042">
    <property type="term" value="P:lipid catabolic process"/>
    <property type="evidence" value="ECO:0007669"/>
    <property type="project" value="UniProtKB-KW"/>
</dbReference>
<dbReference type="InterPro" id="IPR013815">
    <property type="entry name" value="ATP_grasp_subdomain_1"/>
</dbReference>
<dbReference type="CDD" id="cd06850">
    <property type="entry name" value="biotinyl_domain"/>
    <property type="match status" value="1"/>
</dbReference>
<evidence type="ECO:0000256" key="20">
    <source>
        <dbReference type="ARBA" id="ARBA00056148"/>
    </source>
</evidence>
<dbReference type="PROSITE" id="PS50968">
    <property type="entry name" value="BIOTINYL_LIPOYL"/>
    <property type="match status" value="1"/>
</dbReference>
<dbReference type="InterPro" id="IPR001882">
    <property type="entry name" value="Biotin_BS"/>
</dbReference>
<dbReference type="SUPFAM" id="SSF52440">
    <property type="entry name" value="PreATP-grasp domain"/>
    <property type="match status" value="1"/>
</dbReference>
<dbReference type="InterPro" id="IPR011764">
    <property type="entry name" value="Biotin_carboxylation_dom"/>
</dbReference>
<organism evidence="25 26">
    <name type="scientific">Bursaphelenchus xylophilus</name>
    <name type="common">Pinewood nematode worm</name>
    <name type="synonym">Aphelenchoides xylophilus</name>
    <dbReference type="NCBI Taxonomy" id="6326"/>
    <lineage>
        <taxon>Eukaryota</taxon>
        <taxon>Metazoa</taxon>
        <taxon>Ecdysozoa</taxon>
        <taxon>Nematoda</taxon>
        <taxon>Chromadorea</taxon>
        <taxon>Rhabditida</taxon>
        <taxon>Tylenchina</taxon>
        <taxon>Tylenchomorpha</taxon>
        <taxon>Aphelenchoidea</taxon>
        <taxon>Aphelenchoididae</taxon>
        <taxon>Bursaphelenchus</taxon>
    </lineage>
</organism>
<evidence type="ECO:0000259" key="23">
    <source>
        <dbReference type="PROSITE" id="PS50975"/>
    </source>
</evidence>
<dbReference type="GO" id="GO:0005524">
    <property type="term" value="F:ATP binding"/>
    <property type="evidence" value="ECO:0007669"/>
    <property type="project" value="UniProtKB-UniRule"/>
</dbReference>
<dbReference type="SMART" id="SM00878">
    <property type="entry name" value="Biotin_carb_C"/>
    <property type="match status" value="1"/>
</dbReference>
<dbReference type="GO" id="GO:0005759">
    <property type="term" value="C:mitochondrial matrix"/>
    <property type="evidence" value="ECO:0007669"/>
    <property type="project" value="UniProtKB-SubCell"/>
</dbReference>
<dbReference type="InterPro" id="IPR011761">
    <property type="entry name" value="ATP-grasp"/>
</dbReference>
<dbReference type="PROSITE" id="PS50975">
    <property type="entry name" value="ATP_GRASP"/>
    <property type="match status" value="1"/>
</dbReference>
<dbReference type="GO" id="GO:0046872">
    <property type="term" value="F:metal ion binding"/>
    <property type="evidence" value="ECO:0007669"/>
    <property type="project" value="UniProtKB-KW"/>
</dbReference>
<protein>
    <recommendedName>
        <fullName evidence="5">Propionyl-CoA carboxylase alpha chain, mitochondrial</fullName>
        <ecNumber evidence="4">6.4.1.3</ecNumber>
    </recommendedName>
    <alternativeName>
        <fullName evidence="17">Propanoyl-CoA:carbon dioxide ligase subunit alpha</fullName>
    </alternativeName>
</protein>
<keyword evidence="13" id="KW-0443">Lipid metabolism</keyword>
<dbReference type="Pfam" id="PF00364">
    <property type="entry name" value="Biotin_lipoyl"/>
    <property type="match status" value="1"/>
</dbReference>
<dbReference type="eggNOG" id="KOG0238">
    <property type="taxonomic scope" value="Eukaryota"/>
</dbReference>
<dbReference type="Pfam" id="PF18140">
    <property type="entry name" value="PCC_BT"/>
    <property type="match status" value="1"/>
</dbReference>
<keyword evidence="16" id="KW-0092">Biotin</keyword>
<keyword evidence="8 21" id="KW-0547">Nucleotide-binding</keyword>
<dbReference type="SUPFAM" id="SSF51246">
    <property type="entry name" value="Rudiment single hybrid motif"/>
    <property type="match status" value="1"/>
</dbReference>
<feature type="domain" description="ATP-grasp" evidence="23">
    <location>
        <begin position="194"/>
        <end position="391"/>
    </location>
</feature>
<dbReference type="Pfam" id="PF02785">
    <property type="entry name" value="Biotin_carb_C"/>
    <property type="match status" value="1"/>
</dbReference>
<dbReference type="PANTHER" id="PTHR18866">
    <property type="entry name" value="CARBOXYLASE:PYRUVATE/ACETYL-COA/PROPIONYL-COA CARBOXYLASE"/>
    <property type="match status" value="1"/>
</dbReference>
<evidence type="ECO:0000259" key="22">
    <source>
        <dbReference type="PROSITE" id="PS50968"/>
    </source>
</evidence>
<dbReference type="Gene3D" id="3.30.1490.20">
    <property type="entry name" value="ATP-grasp fold, A domain"/>
    <property type="match status" value="1"/>
</dbReference>
<dbReference type="InterPro" id="IPR005482">
    <property type="entry name" value="Biotin_COase_C"/>
</dbReference>
<comment type="cofactor">
    <cofactor evidence="1">
        <name>biotin</name>
        <dbReference type="ChEBI" id="CHEBI:57586"/>
    </cofactor>
</comment>
<keyword evidence="9 21" id="KW-0067">ATP-binding</keyword>
<dbReference type="SUPFAM" id="SSF51230">
    <property type="entry name" value="Single hybrid motif"/>
    <property type="match status" value="1"/>
</dbReference>
<dbReference type="PROSITE" id="PS50979">
    <property type="entry name" value="BC"/>
    <property type="match status" value="1"/>
</dbReference>
<evidence type="ECO:0000256" key="8">
    <source>
        <dbReference type="ARBA" id="ARBA00022741"/>
    </source>
</evidence>
<keyword evidence="10" id="KW-0460">Magnesium</keyword>
<dbReference type="Pfam" id="PF02786">
    <property type="entry name" value="CPSase_L_D2"/>
    <property type="match status" value="1"/>
</dbReference>
<dbReference type="InterPro" id="IPR041265">
    <property type="entry name" value="PCC_BT"/>
</dbReference>